<reference evidence="1" key="1">
    <citation type="submission" date="2023-04" db="EMBL/GenBank/DDBJ databases">
        <title>A chromosome-level genome assembly of the parasitoid wasp Eretmocerus hayati.</title>
        <authorList>
            <person name="Zhong Y."/>
            <person name="Liu S."/>
            <person name="Liu Y."/>
        </authorList>
    </citation>
    <scope>NUCLEOTIDE SEQUENCE</scope>
    <source>
        <strain evidence="1">ZJU_SS_LIU_2023</strain>
    </source>
</reference>
<evidence type="ECO:0000313" key="1">
    <source>
        <dbReference type="EMBL" id="KAJ8664367.1"/>
    </source>
</evidence>
<accession>A0ACC2N016</accession>
<dbReference type="EMBL" id="CM056744">
    <property type="protein sequence ID" value="KAJ8664367.1"/>
    <property type="molecule type" value="Genomic_DNA"/>
</dbReference>
<proteinExistence type="predicted"/>
<evidence type="ECO:0000313" key="2">
    <source>
        <dbReference type="Proteomes" id="UP001239111"/>
    </source>
</evidence>
<protein>
    <submittedName>
        <fullName evidence="1">Uncharacterized protein</fullName>
    </submittedName>
</protein>
<name>A0ACC2N016_9HYME</name>
<keyword evidence="2" id="KW-1185">Reference proteome</keyword>
<sequence length="452" mass="50035">MQEFCPECQKNGLRTRVKAFQINFEEAVFMCSSEKCIWPAKCQDLTCINRPVGKDWSKNWDELDLKYLKHDPLMELSTYTPPQTPGTDVMCKDPPVSVVAISVQASDKDGNSNPIVLTNKGVNSKEIFKMLNKSKDLLLNGTNSLKPKKELILRPVLRKLSIPSHVFSKDEVNGNKIFKVENNVDASKITQVKMVVSTSVSNMTSNSIVKVNAPSVKVSPVASKPLAVSVSTAHSITNTAIKVSAPSIKPNPVEDKPQVGLKKLGKRKAALALEEFDFDSIKAKSTNVDKKCDLPLIDVSKVKTEIKGLNNESGNVRTNVIIKSERKNDTLVNMMKPVEEVKKVELLPVNKLERDELLPMNDLHLDSKDVKSGILNRANSSNSTDANQALLDSAEFLTNDPEFDEDILTIMENDDTDLNLEELLAGFSDEISPAVKSEVTNPEDAWINDLFN</sequence>
<comment type="caution">
    <text evidence="1">The sequence shown here is derived from an EMBL/GenBank/DDBJ whole genome shotgun (WGS) entry which is preliminary data.</text>
</comment>
<gene>
    <name evidence="1" type="ORF">QAD02_006029</name>
</gene>
<organism evidence="1 2">
    <name type="scientific">Eretmocerus hayati</name>
    <dbReference type="NCBI Taxonomy" id="131215"/>
    <lineage>
        <taxon>Eukaryota</taxon>
        <taxon>Metazoa</taxon>
        <taxon>Ecdysozoa</taxon>
        <taxon>Arthropoda</taxon>
        <taxon>Hexapoda</taxon>
        <taxon>Insecta</taxon>
        <taxon>Pterygota</taxon>
        <taxon>Neoptera</taxon>
        <taxon>Endopterygota</taxon>
        <taxon>Hymenoptera</taxon>
        <taxon>Apocrita</taxon>
        <taxon>Proctotrupomorpha</taxon>
        <taxon>Chalcidoidea</taxon>
        <taxon>Aphelinidae</taxon>
        <taxon>Aphelininae</taxon>
        <taxon>Eretmocerus</taxon>
    </lineage>
</organism>
<dbReference type="Proteomes" id="UP001239111">
    <property type="component" value="Chromosome 4"/>
</dbReference>